<accession>A0AC61NBW4</accession>
<name>A0AC61NBW4_9FIRM</name>
<evidence type="ECO:0000313" key="2">
    <source>
        <dbReference type="Proteomes" id="UP000595814"/>
    </source>
</evidence>
<proteinExistence type="predicted"/>
<gene>
    <name evidence="1" type="ORF">JFY71_03420</name>
</gene>
<sequence length="342" mass="38764">MIYLNCDYSDGVHPNILEKLIKTNDYQTGVYGFDSFSEIAKKQIKDLCNNQDLDIYFISGGTQTNVIAISAALMHYQAVISADTGHINTHECGAVENSGHKILTLPNHDGKLIPSDIKAMIKAHHIQGMSKIHDVQPKMVYISNSTEFGTIYSKKEIEELYNVCKELNLFLYIDGARLGYALSAENNDLDLEFIASHCDMFYIGGTKLGAMYGEALVVINPELRVDFQYNLKLRGALLAKGRFLGIQFSELFKDDLYFKLAKHANYLSTKLRKALVERGYKLTINSPTNLTFVVMSQDKLDELSKEFAFETMSQYDENQKVIRIATGWNTKEEYIDKLIEKL</sequence>
<evidence type="ECO:0000313" key="1">
    <source>
        <dbReference type="EMBL" id="QQK08603.1"/>
    </source>
</evidence>
<keyword evidence="1" id="KW-0032">Aminotransferase</keyword>
<organism evidence="1 2">
    <name type="scientific">Miniphocaeibacter halophilus</name>
    <dbReference type="NCBI Taxonomy" id="2931922"/>
    <lineage>
        <taxon>Bacteria</taxon>
        <taxon>Bacillati</taxon>
        <taxon>Bacillota</taxon>
        <taxon>Tissierellia</taxon>
        <taxon>Tissierellales</taxon>
        <taxon>Peptoniphilaceae</taxon>
        <taxon>Miniphocaeibacter</taxon>
    </lineage>
</organism>
<protein>
    <submittedName>
        <fullName evidence="1">Aminotransferase class V-fold PLP-dependent enzyme</fullName>
    </submittedName>
</protein>
<keyword evidence="2" id="KW-1185">Reference proteome</keyword>
<keyword evidence="1" id="KW-0808">Transferase</keyword>
<dbReference type="Proteomes" id="UP000595814">
    <property type="component" value="Chromosome"/>
</dbReference>
<dbReference type="EMBL" id="CP066744">
    <property type="protein sequence ID" value="QQK08603.1"/>
    <property type="molecule type" value="Genomic_DNA"/>
</dbReference>
<reference evidence="1 2" key="1">
    <citation type="journal article" date="2022" name="Int. J. Syst. Evol. Microbiol.">
        <title>Miniphocaeibacter halophilus sp. nov., an ammonium-tolerant acetate-producing bacterium isolated from a biogas system.</title>
        <authorList>
            <person name="Schnurer A."/>
            <person name="Singh A."/>
            <person name="Bi S."/>
            <person name="Qiao W."/>
            <person name="Westerholm M."/>
        </authorList>
    </citation>
    <scope>NUCLEOTIDE SEQUENCE [LARGE SCALE GENOMIC DNA]</scope>
    <source>
        <strain evidence="1 2">AMB_01</strain>
    </source>
</reference>